<proteinExistence type="predicted"/>
<dbReference type="InterPro" id="IPR051681">
    <property type="entry name" value="Ser/Thr_Kinases-Pseudokinases"/>
</dbReference>
<dbReference type="InterPro" id="IPR008271">
    <property type="entry name" value="Ser/Thr_kinase_AS"/>
</dbReference>
<keyword evidence="2" id="KW-0808">Transferase</keyword>
<sequence>MCEYNGQNVAVKKLIQKNQAEDVQSFAEEIELSASLVHPNIVEFIGVGWNSLNNLIMVIEYFPTGNLQTYLHKNADLLSWARDKIHIAIGVAQGLEYLHTRTPPLIHRDLKSNNILLTDKLEPKLIDFGASRGSTDLTMTAGVGTPYWTAPEILEGKRYTEQADIYSFGVVLSELDTGKIPYYDVITEGGSKAKPFQILQDVMAGSLRPSFTQDCPARIQRIGLACLSFNPSSRPTASQLIQELEGKTAELVYSF</sequence>
<dbReference type="PIRSF" id="PIRSF000654">
    <property type="entry name" value="Integrin-linked_kinase"/>
    <property type="match status" value="1"/>
</dbReference>
<evidence type="ECO:0000313" key="3">
    <source>
        <dbReference type="Proteomes" id="UP000198211"/>
    </source>
</evidence>
<dbReference type="EMBL" id="NBNE01000027">
    <property type="protein sequence ID" value="OWZ24136.1"/>
    <property type="molecule type" value="Genomic_DNA"/>
</dbReference>
<dbReference type="STRING" id="4795.A0A225X2I8"/>
<accession>A0A225X2I8</accession>
<comment type="caution">
    <text evidence="2">The sequence shown here is derived from an EMBL/GenBank/DDBJ whole genome shotgun (WGS) entry which is preliminary data.</text>
</comment>
<keyword evidence="2" id="KW-0418">Kinase</keyword>
<name>A0A225X2I8_9STRA</name>
<dbReference type="GO" id="GO:0005524">
    <property type="term" value="F:ATP binding"/>
    <property type="evidence" value="ECO:0007669"/>
    <property type="project" value="InterPro"/>
</dbReference>
<dbReference type="Pfam" id="PF07714">
    <property type="entry name" value="PK_Tyr_Ser-Thr"/>
    <property type="match status" value="1"/>
</dbReference>
<dbReference type="Gene3D" id="3.30.200.20">
    <property type="entry name" value="Phosphorylase Kinase, domain 1"/>
    <property type="match status" value="1"/>
</dbReference>
<keyword evidence="3" id="KW-1185">Reference proteome</keyword>
<feature type="domain" description="Protein kinase" evidence="1">
    <location>
        <begin position="1"/>
        <end position="255"/>
    </location>
</feature>
<dbReference type="Proteomes" id="UP000198211">
    <property type="component" value="Unassembled WGS sequence"/>
</dbReference>
<reference evidence="3" key="1">
    <citation type="submission" date="2017-03" db="EMBL/GenBank/DDBJ databases">
        <title>Phytopthora megakarya and P. palmivora, two closely related causual agents of cacao black pod achieved similar genome size and gene model numbers by different mechanisms.</title>
        <authorList>
            <person name="Ali S."/>
            <person name="Shao J."/>
            <person name="Larry D.J."/>
            <person name="Kronmiller B."/>
            <person name="Shen D."/>
            <person name="Strem M.D."/>
            <person name="Melnick R.L."/>
            <person name="Guiltinan M.J."/>
            <person name="Tyler B.M."/>
            <person name="Meinhardt L.W."/>
            <person name="Bailey B.A."/>
        </authorList>
    </citation>
    <scope>NUCLEOTIDE SEQUENCE [LARGE SCALE GENOMIC DNA]</scope>
    <source>
        <strain evidence="3">zdho120</strain>
    </source>
</reference>
<dbReference type="SUPFAM" id="SSF56112">
    <property type="entry name" value="Protein kinase-like (PK-like)"/>
    <property type="match status" value="1"/>
</dbReference>
<dbReference type="AlphaFoldDB" id="A0A225X2I8"/>
<organism evidence="2 3">
    <name type="scientific">Phytophthora megakarya</name>
    <dbReference type="NCBI Taxonomy" id="4795"/>
    <lineage>
        <taxon>Eukaryota</taxon>
        <taxon>Sar</taxon>
        <taxon>Stramenopiles</taxon>
        <taxon>Oomycota</taxon>
        <taxon>Peronosporomycetes</taxon>
        <taxon>Peronosporales</taxon>
        <taxon>Peronosporaceae</taxon>
        <taxon>Phytophthora</taxon>
    </lineage>
</organism>
<dbReference type="InterPro" id="IPR000719">
    <property type="entry name" value="Prot_kinase_dom"/>
</dbReference>
<evidence type="ECO:0000259" key="1">
    <source>
        <dbReference type="PROSITE" id="PS50011"/>
    </source>
</evidence>
<dbReference type="PROSITE" id="PS50011">
    <property type="entry name" value="PROTEIN_KINASE_DOM"/>
    <property type="match status" value="1"/>
</dbReference>
<dbReference type="OrthoDB" id="193416at2759"/>
<dbReference type="PROSITE" id="PS00108">
    <property type="entry name" value="PROTEIN_KINASE_ST"/>
    <property type="match status" value="1"/>
</dbReference>
<dbReference type="PANTHER" id="PTHR44329">
    <property type="entry name" value="SERINE/THREONINE-PROTEIN KINASE TNNI3K-RELATED"/>
    <property type="match status" value="1"/>
</dbReference>
<evidence type="ECO:0000313" key="2">
    <source>
        <dbReference type="EMBL" id="OWZ24136.1"/>
    </source>
</evidence>
<dbReference type="InterPro" id="IPR001245">
    <property type="entry name" value="Ser-Thr/Tyr_kinase_cat_dom"/>
</dbReference>
<dbReference type="InterPro" id="IPR011009">
    <property type="entry name" value="Kinase-like_dom_sf"/>
</dbReference>
<protein>
    <submittedName>
        <fullName evidence="2">TKL/DRK protein kinase</fullName>
    </submittedName>
</protein>
<gene>
    <name evidence="2" type="ORF">PHMEG_000892</name>
</gene>
<dbReference type="Gene3D" id="1.10.510.10">
    <property type="entry name" value="Transferase(Phosphotransferase) domain 1"/>
    <property type="match status" value="1"/>
</dbReference>
<dbReference type="GO" id="GO:0004674">
    <property type="term" value="F:protein serine/threonine kinase activity"/>
    <property type="evidence" value="ECO:0007669"/>
    <property type="project" value="TreeGrafter"/>
</dbReference>
<dbReference type="SMART" id="SM00220">
    <property type="entry name" value="S_TKc"/>
    <property type="match status" value="1"/>
</dbReference>
<dbReference type="PANTHER" id="PTHR44329:SF214">
    <property type="entry name" value="PROTEIN KINASE DOMAIN-CONTAINING PROTEIN"/>
    <property type="match status" value="1"/>
</dbReference>